<evidence type="ECO:0000256" key="1">
    <source>
        <dbReference type="SAM" id="MobiDB-lite"/>
    </source>
</evidence>
<evidence type="ECO:0000313" key="3">
    <source>
        <dbReference type="Proteomes" id="UP001642501"/>
    </source>
</evidence>
<gene>
    <name evidence="2" type="ORF">SEPCBS57363_001856</name>
</gene>
<feature type="compositionally biased region" description="Polar residues" evidence="1">
    <location>
        <begin position="238"/>
        <end position="249"/>
    </location>
</feature>
<feature type="region of interest" description="Disordered" evidence="1">
    <location>
        <begin position="154"/>
        <end position="174"/>
    </location>
</feature>
<name>A0ABP0DDT7_9PEZI</name>
<accession>A0ABP0DDT7</accession>
<evidence type="ECO:0000313" key="2">
    <source>
        <dbReference type="EMBL" id="CAK7265964.1"/>
    </source>
</evidence>
<reference evidence="2 3" key="1">
    <citation type="submission" date="2024-01" db="EMBL/GenBank/DDBJ databases">
        <authorList>
            <person name="Allen C."/>
            <person name="Tagirdzhanova G."/>
        </authorList>
    </citation>
    <scope>NUCLEOTIDE SEQUENCE [LARGE SCALE GENOMIC DNA]</scope>
    <source>
        <strain evidence="2 3">CBS 573.63</strain>
    </source>
</reference>
<keyword evidence="3" id="KW-1185">Reference proteome</keyword>
<sequence length="353" mass="37460">MAAATATSPALVGRRLLGEIEETNLQDVLQRIRAEAAVKAATDASYRSRQTVPGSATSRSPVKSTAATVAATPVASTTLRLPNLPIPALQQLVARHFRSTRAPELVAGGQRPLALVYLLVATLVAAPLRQTVVVVDAEARFDIGQLLGMQPRASALDGGSEDTQTTQTAQTKDDLQALSSPVTADDLQHVHVFRADPRWRVPLSELVAAAEQRVLYAGQRRRDRPWWGTIVVGCASNSGNTANDTNKSVESGASASGSGTLGHGTGAALATGPYGWLRIDRQEKDAASILRERQRQLIALLEGVDLDVGSQERAAAGTNNQHGLNGMEVFEPVTWVASSPWGSFTFHLSKPAL</sequence>
<comment type="caution">
    <text evidence="2">The sequence shown here is derived from an EMBL/GenBank/DDBJ whole genome shotgun (WGS) entry which is preliminary data.</text>
</comment>
<organism evidence="2 3">
    <name type="scientific">Sporothrix epigloea</name>
    <dbReference type="NCBI Taxonomy" id="1892477"/>
    <lineage>
        <taxon>Eukaryota</taxon>
        <taxon>Fungi</taxon>
        <taxon>Dikarya</taxon>
        <taxon>Ascomycota</taxon>
        <taxon>Pezizomycotina</taxon>
        <taxon>Sordariomycetes</taxon>
        <taxon>Sordariomycetidae</taxon>
        <taxon>Ophiostomatales</taxon>
        <taxon>Ophiostomataceae</taxon>
        <taxon>Sporothrix</taxon>
    </lineage>
</organism>
<feature type="region of interest" description="Disordered" evidence="1">
    <location>
        <begin position="238"/>
        <end position="264"/>
    </location>
</feature>
<proteinExistence type="predicted"/>
<dbReference type="Proteomes" id="UP001642501">
    <property type="component" value="Unassembled WGS sequence"/>
</dbReference>
<dbReference type="EMBL" id="CAWUOM010000021">
    <property type="protein sequence ID" value="CAK7265964.1"/>
    <property type="molecule type" value="Genomic_DNA"/>
</dbReference>
<protein>
    <submittedName>
        <fullName evidence="2">Uncharacterized protein</fullName>
    </submittedName>
</protein>